<dbReference type="InterPro" id="IPR036526">
    <property type="entry name" value="C-N_Hydrolase_sf"/>
</dbReference>
<organism evidence="10 11">
    <name type="scientific">candidate division WOR-1 bacterium RIFOXYC2_FULL_41_25</name>
    <dbReference type="NCBI Taxonomy" id="1802586"/>
    <lineage>
        <taxon>Bacteria</taxon>
        <taxon>Bacillati</taxon>
        <taxon>Saganbacteria</taxon>
    </lineage>
</organism>
<evidence type="ECO:0000256" key="4">
    <source>
        <dbReference type="ARBA" id="ARBA00022692"/>
    </source>
</evidence>
<dbReference type="PANTHER" id="PTHR38686:SF1">
    <property type="entry name" value="APOLIPOPROTEIN N-ACYLTRANSFERASE"/>
    <property type="match status" value="1"/>
</dbReference>
<proteinExistence type="inferred from homology"/>
<evidence type="ECO:0000256" key="2">
    <source>
        <dbReference type="ARBA" id="ARBA00022475"/>
    </source>
</evidence>
<evidence type="ECO:0000256" key="8">
    <source>
        <dbReference type="HAMAP-Rule" id="MF_01148"/>
    </source>
</evidence>
<keyword evidence="7 8" id="KW-0012">Acyltransferase</keyword>
<dbReference type="Pfam" id="PF20154">
    <property type="entry name" value="LNT_N"/>
    <property type="match status" value="1"/>
</dbReference>
<comment type="pathway">
    <text evidence="8">Protein modification; lipoprotein biosynthesis (N-acyl transfer).</text>
</comment>
<dbReference type="PANTHER" id="PTHR38686">
    <property type="entry name" value="APOLIPOPROTEIN N-ACYLTRANSFERASE"/>
    <property type="match status" value="1"/>
</dbReference>
<dbReference type="EC" id="2.3.1.269" evidence="8"/>
<dbReference type="Proteomes" id="UP000177309">
    <property type="component" value="Unassembled WGS sequence"/>
</dbReference>
<comment type="function">
    <text evidence="8">Catalyzes the phospholipid dependent N-acylation of the N-terminal cysteine of apolipoprotein, the last step in lipoprotein maturation.</text>
</comment>
<comment type="caution">
    <text evidence="10">The sequence shown here is derived from an EMBL/GenBank/DDBJ whole genome shotgun (WGS) entry which is preliminary data.</text>
</comment>
<keyword evidence="5 8" id="KW-1133">Transmembrane helix</keyword>
<dbReference type="HAMAP" id="MF_01148">
    <property type="entry name" value="Lnt"/>
    <property type="match status" value="1"/>
</dbReference>
<dbReference type="Pfam" id="PF00795">
    <property type="entry name" value="CN_hydrolase"/>
    <property type="match status" value="1"/>
</dbReference>
<dbReference type="GO" id="GO:0016410">
    <property type="term" value="F:N-acyltransferase activity"/>
    <property type="evidence" value="ECO:0007669"/>
    <property type="project" value="UniProtKB-UniRule"/>
</dbReference>
<dbReference type="PROSITE" id="PS50263">
    <property type="entry name" value="CN_HYDROLASE"/>
    <property type="match status" value="1"/>
</dbReference>
<keyword evidence="4 8" id="KW-0812">Transmembrane</keyword>
<evidence type="ECO:0000259" key="9">
    <source>
        <dbReference type="PROSITE" id="PS50263"/>
    </source>
</evidence>
<evidence type="ECO:0000256" key="1">
    <source>
        <dbReference type="ARBA" id="ARBA00004651"/>
    </source>
</evidence>
<dbReference type="SUPFAM" id="SSF56317">
    <property type="entry name" value="Carbon-nitrogen hydrolase"/>
    <property type="match status" value="1"/>
</dbReference>
<keyword evidence="3 8" id="KW-0808">Transferase</keyword>
<feature type="domain" description="CN hydrolase" evidence="9">
    <location>
        <begin position="237"/>
        <end position="477"/>
    </location>
</feature>
<evidence type="ECO:0000256" key="7">
    <source>
        <dbReference type="ARBA" id="ARBA00023315"/>
    </source>
</evidence>
<evidence type="ECO:0000313" key="11">
    <source>
        <dbReference type="Proteomes" id="UP000177309"/>
    </source>
</evidence>
<dbReference type="GO" id="GO:0042158">
    <property type="term" value="P:lipoprotein biosynthetic process"/>
    <property type="evidence" value="ECO:0007669"/>
    <property type="project" value="UniProtKB-UniRule"/>
</dbReference>
<feature type="transmembrane region" description="Helical" evidence="8">
    <location>
        <begin position="94"/>
        <end position="118"/>
    </location>
</feature>
<feature type="transmembrane region" description="Helical" evidence="8">
    <location>
        <begin position="200"/>
        <end position="218"/>
    </location>
</feature>
<dbReference type="EMBL" id="MEUI01000006">
    <property type="protein sequence ID" value="OGC35201.1"/>
    <property type="molecule type" value="Genomic_DNA"/>
</dbReference>
<dbReference type="GO" id="GO:0005886">
    <property type="term" value="C:plasma membrane"/>
    <property type="evidence" value="ECO:0007669"/>
    <property type="project" value="UniProtKB-SubCell"/>
</dbReference>
<comment type="subcellular location">
    <subcellularLocation>
        <location evidence="1 8">Cell membrane</location>
        <topology evidence="1 8">Multi-pass membrane protein</topology>
    </subcellularLocation>
</comment>
<evidence type="ECO:0000256" key="3">
    <source>
        <dbReference type="ARBA" id="ARBA00022679"/>
    </source>
</evidence>
<feature type="transmembrane region" description="Helical" evidence="8">
    <location>
        <begin position="125"/>
        <end position="143"/>
    </location>
</feature>
<reference evidence="10 11" key="1">
    <citation type="journal article" date="2016" name="Nat. Commun.">
        <title>Thousands of microbial genomes shed light on interconnected biogeochemical processes in an aquifer system.</title>
        <authorList>
            <person name="Anantharaman K."/>
            <person name="Brown C.T."/>
            <person name="Hug L.A."/>
            <person name="Sharon I."/>
            <person name="Castelle C.J."/>
            <person name="Probst A.J."/>
            <person name="Thomas B.C."/>
            <person name="Singh A."/>
            <person name="Wilkins M.J."/>
            <person name="Karaoz U."/>
            <person name="Brodie E.L."/>
            <person name="Williams K.H."/>
            <person name="Hubbard S.S."/>
            <person name="Banfield J.F."/>
        </authorList>
    </citation>
    <scope>NUCLEOTIDE SEQUENCE [LARGE SCALE GENOMIC DNA]</scope>
</reference>
<comment type="catalytic activity">
    <reaction evidence="8">
        <text>N-terminal S-1,2-diacyl-sn-glyceryl-L-cysteinyl-[lipoprotein] + a glycerophospholipid = N-acyl-S-1,2-diacyl-sn-glyceryl-L-cysteinyl-[lipoprotein] + a 2-acyl-sn-glycero-3-phospholipid + H(+)</text>
        <dbReference type="Rhea" id="RHEA:48228"/>
        <dbReference type="Rhea" id="RHEA-COMP:14681"/>
        <dbReference type="Rhea" id="RHEA-COMP:14684"/>
        <dbReference type="ChEBI" id="CHEBI:15378"/>
        <dbReference type="ChEBI" id="CHEBI:136912"/>
        <dbReference type="ChEBI" id="CHEBI:140656"/>
        <dbReference type="ChEBI" id="CHEBI:140657"/>
        <dbReference type="ChEBI" id="CHEBI:140660"/>
        <dbReference type="EC" id="2.3.1.269"/>
    </reaction>
</comment>
<keyword evidence="10" id="KW-0449">Lipoprotein</keyword>
<dbReference type="Gene3D" id="3.60.110.10">
    <property type="entry name" value="Carbon-nitrogen hydrolase"/>
    <property type="match status" value="1"/>
</dbReference>
<evidence type="ECO:0000256" key="5">
    <source>
        <dbReference type="ARBA" id="ARBA00022989"/>
    </source>
</evidence>
<dbReference type="InterPro" id="IPR003010">
    <property type="entry name" value="C-N_Hydrolase"/>
</dbReference>
<feature type="transmembrane region" description="Helical" evidence="8">
    <location>
        <begin position="163"/>
        <end position="188"/>
    </location>
</feature>
<feature type="transmembrane region" description="Helical" evidence="8">
    <location>
        <begin position="20"/>
        <end position="53"/>
    </location>
</feature>
<comment type="similarity">
    <text evidence="8">Belongs to the CN hydrolase family. Apolipoprotein N-acyltransferase subfamily.</text>
</comment>
<keyword evidence="2 8" id="KW-1003">Cell membrane</keyword>
<dbReference type="InterPro" id="IPR045378">
    <property type="entry name" value="LNT_N"/>
</dbReference>
<gene>
    <name evidence="8" type="primary">lnt</name>
    <name evidence="10" type="ORF">A2462_07570</name>
</gene>
<evidence type="ECO:0000313" key="10">
    <source>
        <dbReference type="EMBL" id="OGC35201.1"/>
    </source>
</evidence>
<accession>A0A1F4TR83</accession>
<dbReference type="NCBIfam" id="TIGR00546">
    <property type="entry name" value="lnt"/>
    <property type="match status" value="1"/>
</dbReference>
<evidence type="ECO:0000256" key="6">
    <source>
        <dbReference type="ARBA" id="ARBA00023136"/>
    </source>
</evidence>
<dbReference type="UniPathway" id="UPA00666"/>
<sequence>MEIHGYTQNNTGRHGILGEIFFSVLSGILLALAFPRFNLFGLAWLALVPFFLVLSRTKRLGSCLLVSFFFGISFFGLHLFWLESLSAFVGWWSVFGLVCLVFFQTLFIILFGLLFCLVKRLVKNYLVVQGLLISLAWVGVEWLRASGSFGLTCGDLGYSQVQFLTLLQIAGLLTVYGISALVVFFNLAVTAFLQEGKNRFYLILAVLFIVLAIGYGNWQLVDSQPQSKLSALKLALIQPNIKQSDKLNSAKVGWMFDHQVGMSRLAAAQGAKVIIWPETSVFAYLLNDQYYSAKLKQLAQQTKAWLLIGTPYYEGSSFYNSLVCLSPAGQIVGRYDKQRLVPFGEYLPFRSVLYSFLEKVGYFANDYSVGPASGSLTVAGKKVAPAICFESTFPDTMEKKVGKDTNFILTITNDAWFGDSAAAYIHLNAGILRAVENRKYFVQVGNTGISAVIDPFGRVVKKSQLNQQEILFFDLVL</sequence>
<name>A0A1F4TR83_UNCSA</name>
<protein>
    <recommendedName>
        <fullName evidence="8">Apolipoprotein N-acyltransferase</fullName>
        <shortName evidence="8">ALP N-acyltransferase</shortName>
        <ecNumber evidence="8">2.3.1.269</ecNumber>
    </recommendedName>
</protein>
<dbReference type="InterPro" id="IPR004563">
    <property type="entry name" value="Apolipo_AcylTrfase"/>
</dbReference>
<dbReference type="AlphaFoldDB" id="A0A1F4TR83"/>
<dbReference type="CDD" id="cd07571">
    <property type="entry name" value="ALP_N-acyl_transferase"/>
    <property type="match status" value="1"/>
</dbReference>
<feature type="transmembrane region" description="Helical" evidence="8">
    <location>
        <begin position="60"/>
        <end position="82"/>
    </location>
</feature>
<keyword evidence="6 8" id="KW-0472">Membrane</keyword>